<feature type="non-terminal residue" evidence="6">
    <location>
        <position position="236"/>
    </location>
</feature>
<reference evidence="7" key="1">
    <citation type="journal article" date="2019" name="Int. J. Syst. Evol. Microbiol.">
        <title>The Global Catalogue of Microorganisms (GCM) 10K type strain sequencing project: providing services to taxonomists for standard genome sequencing and annotation.</title>
        <authorList>
            <consortium name="The Broad Institute Genomics Platform"/>
            <consortium name="The Broad Institute Genome Sequencing Center for Infectious Disease"/>
            <person name="Wu L."/>
            <person name="Ma J."/>
        </authorList>
    </citation>
    <scope>NUCLEOTIDE SEQUENCE [LARGE SCALE GENOMIC DNA]</scope>
    <source>
        <strain evidence="7">JCM 4816</strain>
    </source>
</reference>
<name>A0ABW1GDZ6_9ACTN</name>
<comment type="caution">
    <text evidence="6">The sequence shown here is derived from an EMBL/GenBank/DDBJ whole genome shotgun (WGS) entry which is preliminary data.</text>
</comment>
<feature type="signal peptide" evidence="4">
    <location>
        <begin position="1"/>
        <end position="34"/>
    </location>
</feature>
<comment type="similarity">
    <text evidence="1">Belongs to the transglycosylase family. Rpf subfamily.</text>
</comment>
<feature type="domain" description="Resuscitation-promoting factor core lysozyme-like" evidence="5">
    <location>
        <begin position="35"/>
        <end position="110"/>
    </location>
</feature>
<dbReference type="Proteomes" id="UP001596174">
    <property type="component" value="Unassembled WGS sequence"/>
</dbReference>
<sequence length="236" mass="24051">MPRVPLRPVQATSVAALAAAVLSFPFLATGAAQAASVSTWEKVAQCESSGNWAANTGNGYYGGLQFSLSTWNAYGGTAYATYPYQATEDQQIMVGEKVLAAQGQNAWPTCGPAAGLGSDTASPFPSSSPTSTAPMTNLTGATLAGSHRGLLAMETATGDLYYYPGNGNGTLGARTRIGTGWDTMNHLTAGDFSGDGKDDVIAVQTSTGNLYLYPGTGTLPGALGSRVQIGSGWGGM</sequence>
<keyword evidence="2 4" id="KW-0732">Signal</keyword>
<feature type="chain" id="PRO_5047029254" evidence="4">
    <location>
        <begin position="35"/>
        <end position="236"/>
    </location>
</feature>
<dbReference type="Gene3D" id="1.10.530.10">
    <property type="match status" value="1"/>
</dbReference>
<dbReference type="Pfam" id="PF06737">
    <property type="entry name" value="Transglycosylas"/>
    <property type="match status" value="1"/>
</dbReference>
<evidence type="ECO:0000259" key="5">
    <source>
        <dbReference type="Pfam" id="PF06737"/>
    </source>
</evidence>
<evidence type="ECO:0000256" key="1">
    <source>
        <dbReference type="ARBA" id="ARBA00010830"/>
    </source>
</evidence>
<dbReference type="SUPFAM" id="SSF69318">
    <property type="entry name" value="Integrin alpha N-terminal domain"/>
    <property type="match status" value="1"/>
</dbReference>
<dbReference type="InterPro" id="IPR023346">
    <property type="entry name" value="Lysozyme-like_dom_sf"/>
</dbReference>
<gene>
    <name evidence="6" type="ORF">ACFP3V_31365</name>
</gene>
<dbReference type="InterPro" id="IPR013517">
    <property type="entry name" value="FG-GAP"/>
</dbReference>
<dbReference type="SUPFAM" id="SSF53955">
    <property type="entry name" value="Lysozyme-like"/>
    <property type="match status" value="1"/>
</dbReference>
<dbReference type="EMBL" id="JBHSQJ010000212">
    <property type="protein sequence ID" value="MFC5911691.1"/>
    <property type="molecule type" value="Genomic_DNA"/>
</dbReference>
<evidence type="ECO:0000313" key="6">
    <source>
        <dbReference type="EMBL" id="MFC5911691.1"/>
    </source>
</evidence>
<evidence type="ECO:0000256" key="2">
    <source>
        <dbReference type="ARBA" id="ARBA00022729"/>
    </source>
</evidence>
<keyword evidence="3" id="KW-0378">Hydrolase</keyword>
<evidence type="ECO:0000256" key="4">
    <source>
        <dbReference type="SAM" id="SignalP"/>
    </source>
</evidence>
<dbReference type="CDD" id="cd13925">
    <property type="entry name" value="RPF"/>
    <property type="match status" value="1"/>
</dbReference>
<accession>A0ABW1GDZ6</accession>
<dbReference type="RefSeq" id="WP_380591106.1">
    <property type="nucleotide sequence ID" value="NZ_JBHSQJ010000212.1"/>
</dbReference>
<proteinExistence type="inferred from homology"/>
<dbReference type="InterPro" id="IPR010618">
    <property type="entry name" value="RPF"/>
</dbReference>
<organism evidence="6 7">
    <name type="scientific">Streptacidiphilus monticola</name>
    <dbReference type="NCBI Taxonomy" id="2161674"/>
    <lineage>
        <taxon>Bacteria</taxon>
        <taxon>Bacillati</taxon>
        <taxon>Actinomycetota</taxon>
        <taxon>Actinomycetes</taxon>
        <taxon>Kitasatosporales</taxon>
        <taxon>Streptomycetaceae</taxon>
        <taxon>Streptacidiphilus</taxon>
    </lineage>
</organism>
<evidence type="ECO:0000256" key="3">
    <source>
        <dbReference type="ARBA" id="ARBA00022801"/>
    </source>
</evidence>
<protein>
    <submittedName>
        <fullName evidence="6">Transglycosylase family protein</fullName>
    </submittedName>
</protein>
<dbReference type="Pfam" id="PF13517">
    <property type="entry name" value="FG-GAP_3"/>
    <property type="match status" value="1"/>
</dbReference>
<evidence type="ECO:0000313" key="7">
    <source>
        <dbReference type="Proteomes" id="UP001596174"/>
    </source>
</evidence>
<keyword evidence="7" id="KW-1185">Reference proteome</keyword>
<dbReference type="InterPro" id="IPR028994">
    <property type="entry name" value="Integrin_alpha_N"/>
</dbReference>